<protein>
    <submittedName>
        <fullName evidence="1">Uncharacterized protein</fullName>
    </submittedName>
</protein>
<dbReference type="Proteomes" id="UP000294847">
    <property type="component" value="Chromosome 1"/>
</dbReference>
<evidence type="ECO:0000313" key="1">
    <source>
        <dbReference type="EMBL" id="QBZ53725.1"/>
    </source>
</evidence>
<gene>
    <name evidence="1" type="ORF">PoMZ_09414</name>
</gene>
<organism evidence="1 2">
    <name type="scientific">Pyricularia oryzae</name>
    <name type="common">Rice blast fungus</name>
    <name type="synonym">Magnaporthe oryzae</name>
    <dbReference type="NCBI Taxonomy" id="318829"/>
    <lineage>
        <taxon>Eukaryota</taxon>
        <taxon>Fungi</taxon>
        <taxon>Dikarya</taxon>
        <taxon>Ascomycota</taxon>
        <taxon>Pezizomycotina</taxon>
        <taxon>Sordariomycetes</taxon>
        <taxon>Sordariomycetidae</taxon>
        <taxon>Magnaporthales</taxon>
        <taxon>Pyriculariaceae</taxon>
        <taxon>Pyricularia</taxon>
    </lineage>
</organism>
<reference evidence="1 2" key="1">
    <citation type="journal article" date="2019" name="Mol. Biol. Evol.">
        <title>Blast fungal genomes show frequent chromosomal changes, gene gains and losses, and effector gene turnover.</title>
        <authorList>
            <person name="Gomez Luciano L.B."/>
            <person name="Jason Tsai I."/>
            <person name="Chuma I."/>
            <person name="Tosa Y."/>
            <person name="Chen Y.H."/>
            <person name="Li J.Y."/>
            <person name="Li M.Y."/>
            <person name="Jade Lu M.Y."/>
            <person name="Nakayashiki H."/>
            <person name="Li W.H."/>
        </authorList>
    </citation>
    <scope>NUCLEOTIDE SEQUENCE [LARGE SCALE GENOMIC DNA]</scope>
    <source>
        <strain evidence="1">MZ5-1-6</strain>
    </source>
</reference>
<dbReference type="AlphaFoldDB" id="A0A4V1C4Q7"/>
<dbReference type="EMBL" id="CP034204">
    <property type="protein sequence ID" value="QBZ53725.1"/>
    <property type="molecule type" value="Genomic_DNA"/>
</dbReference>
<name>A0A4V1C4Q7_PYROR</name>
<evidence type="ECO:0000313" key="2">
    <source>
        <dbReference type="Proteomes" id="UP000294847"/>
    </source>
</evidence>
<proteinExistence type="predicted"/>
<accession>A0A4V1C4Q7</accession>
<sequence>MRYTTSIPLALAVGAANAMNTKVPTGAHSSGFLTVTTATLATTTSTAVLNTTGWRQVQTTPYQMPTIIPFPDEEQPYPDDQWGTTWTWIATAKVPTPTVELTKTSGGVQEVPQPIAVTPVPLSNENGPIIGPWKIPAGGPAIKLDGLQNDTDVRTPFSDAPGPVIPDEDDFEMPEVPDADDIVEDLIREGMSRQEAEAIRALMGEGSKESKAVEEDTRKVGDAMKALARDFRRLRQMAKAH</sequence>